<accession>A0A378MX08</accession>
<proteinExistence type="predicted"/>
<dbReference type="AlphaFoldDB" id="A0A378MX08"/>
<reference evidence="1 2" key="1">
    <citation type="submission" date="2018-06" db="EMBL/GenBank/DDBJ databases">
        <authorList>
            <consortium name="Pathogen Informatics"/>
            <person name="Doyle S."/>
        </authorList>
    </citation>
    <scope>NUCLEOTIDE SEQUENCE [LARGE SCALE GENOMIC DNA]</scope>
    <source>
        <strain evidence="1 2">NCTC10638</strain>
    </source>
</reference>
<organism evidence="1 2">
    <name type="scientific">Mannheimia haemolytica</name>
    <name type="common">Pasteurella haemolytica</name>
    <dbReference type="NCBI Taxonomy" id="75985"/>
    <lineage>
        <taxon>Bacteria</taxon>
        <taxon>Pseudomonadati</taxon>
        <taxon>Pseudomonadota</taxon>
        <taxon>Gammaproteobacteria</taxon>
        <taxon>Pasteurellales</taxon>
        <taxon>Pasteurellaceae</taxon>
        <taxon>Mannheimia</taxon>
    </lineage>
</organism>
<protein>
    <submittedName>
        <fullName evidence="1">Uncharacterized protein</fullName>
    </submittedName>
</protein>
<sequence length="78" mass="8800">MKRWRALWAILSSVLKKHPSGCDLLLLCNEPEGLVQVLDGLKYQPTQAQKERRLSLMKTQNRDLARAGKQLSLPTNSG</sequence>
<dbReference type="EMBL" id="UGPN01000002">
    <property type="protein sequence ID" value="STY60750.1"/>
    <property type="molecule type" value="Genomic_DNA"/>
</dbReference>
<gene>
    <name evidence="1" type="ORF">NCTC10638_01956</name>
</gene>
<evidence type="ECO:0000313" key="2">
    <source>
        <dbReference type="Proteomes" id="UP000254802"/>
    </source>
</evidence>
<dbReference type="Proteomes" id="UP000254802">
    <property type="component" value="Unassembled WGS sequence"/>
</dbReference>
<name>A0A378MX08_MANHA</name>
<evidence type="ECO:0000313" key="1">
    <source>
        <dbReference type="EMBL" id="STY60750.1"/>
    </source>
</evidence>